<dbReference type="RefSeq" id="XP_036704250.1">
    <property type="nucleotide sequence ID" value="XM_036848355.1"/>
</dbReference>
<feature type="compositionally biased region" description="Polar residues" evidence="1">
    <location>
        <begin position="170"/>
        <end position="182"/>
    </location>
</feature>
<dbReference type="GeneID" id="118893126"/>
<evidence type="ECO:0000256" key="1">
    <source>
        <dbReference type="SAM" id="MobiDB-lite"/>
    </source>
</evidence>
<dbReference type="GO" id="GO:0009566">
    <property type="term" value="P:fertilization"/>
    <property type="evidence" value="ECO:0007669"/>
    <property type="project" value="TreeGrafter"/>
</dbReference>
<keyword evidence="2" id="KW-1185">Reference proteome</keyword>
<dbReference type="AlphaFoldDB" id="A0A8B8X8A0"/>
<dbReference type="Proteomes" id="UP000694857">
    <property type="component" value="Chromosome 3"/>
</dbReference>
<accession>A0A8B8X8A0</accession>
<dbReference type="PANTHER" id="PTHR33517">
    <property type="entry name" value="PROTEIN FAM170B-RELATED"/>
    <property type="match status" value="1"/>
</dbReference>
<evidence type="ECO:0000313" key="3">
    <source>
        <dbReference type="RefSeq" id="XP_036704250.1"/>
    </source>
</evidence>
<organism evidence="2 3">
    <name type="scientific">Balaenoptera musculus</name>
    <name type="common">Blue whale</name>
    <dbReference type="NCBI Taxonomy" id="9771"/>
    <lineage>
        <taxon>Eukaryota</taxon>
        <taxon>Metazoa</taxon>
        <taxon>Chordata</taxon>
        <taxon>Craniata</taxon>
        <taxon>Vertebrata</taxon>
        <taxon>Euteleostomi</taxon>
        <taxon>Mammalia</taxon>
        <taxon>Eutheria</taxon>
        <taxon>Laurasiatheria</taxon>
        <taxon>Artiodactyla</taxon>
        <taxon>Whippomorpha</taxon>
        <taxon>Cetacea</taxon>
        <taxon>Mysticeti</taxon>
        <taxon>Balaenopteridae</taxon>
        <taxon>Balaenoptera</taxon>
    </lineage>
</organism>
<feature type="compositionally biased region" description="Basic and acidic residues" evidence="1">
    <location>
        <begin position="314"/>
        <end position="324"/>
    </location>
</feature>
<protein>
    <submittedName>
        <fullName evidence="3">Protein FAM170A isoform X1</fullName>
    </submittedName>
</protein>
<feature type="region of interest" description="Disordered" evidence="1">
    <location>
        <begin position="267"/>
        <end position="324"/>
    </location>
</feature>
<dbReference type="InterPro" id="IPR040879">
    <property type="entry name" value="Spt46-like"/>
</dbReference>
<gene>
    <name evidence="3" type="primary">FAM170A</name>
</gene>
<dbReference type="GO" id="GO:0005634">
    <property type="term" value="C:nucleus"/>
    <property type="evidence" value="ECO:0007669"/>
    <property type="project" value="TreeGrafter"/>
</dbReference>
<feature type="region of interest" description="Disordered" evidence="1">
    <location>
        <begin position="1"/>
        <end position="52"/>
    </location>
</feature>
<dbReference type="CTD" id="340069"/>
<feature type="compositionally biased region" description="Acidic residues" evidence="1">
    <location>
        <begin position="267"/>
        <end position="281"/>
    </location>
</feature>
<proteinExistence type="predicted"/>
<feature type="compositionally biased region" description="Basic and acidic residues" evidence="1">
    <location>
        <begin position="185"/>
        <end position="195"/>
    </location>
</feature>
<reference evidence="3" key="1">
    <citation type="submission" date="2025-08" db="UniProtKB">
        <authorList>
            <consortium name="RefSeq"/>
        </authorList>
    </citation>
    <scope>IDENTIFICATION</scope>
    <source>
        <tissue evidence="3">Epidermis and Blubber</tissue>
    </source>
</reference>
<feature type="region of interest" description="Disordered" evidence="1">
    <location>
        <begin position="170"/>
        <end position="210"/>
    </location>
</feature>
<sequence length="324" mass="36157">MRRRQKRKHLESEESQETAEKGGGISKSQEDPARLGSPVVAQGCSPGAGEVSSASEYLCASSPRKLIRGGIWRLHRDTPQPRAPLARVQEQGETAPPPQCVAFSSASSNKTSLYTNKEERGMKIYYMRVKTIKGVAVSWETEKPLGLLEKRPRIEEVTLPEDVRVGTPCSDVSTRNLLSDSEPTGEEKECEERAEPYSPSGSAAVQERPRAKTPDWLVTMEAGFRCMACCRVFPTLEILRQHVRYGVQEGFSCHVFHLTMAQLMGDVESESTTEEEVEEEEKQGAKENEEEQPTGEDLSPRRPWSQCPGCVLHSPKDRKFPHSN</sequence>
<name>A0A8B8X8A0_BALMU</name>
<dbReference type="OrthoDB" id="9447948at2759"/>
<dbReference type="KEGG" id="bmus:118893126"/>
<dbReference type="Pfam" id="PF17734">
    <property type="entry name" value="Spt46"/>
    <property type="match status" value="1"/>
</dbReference>
<evidence type="ECO:0000313" key="2">
    <source>
        <dbReference type="Proteomes" id="UP000694857"/>
    </source>
</evidence>
<dbReference type="PANTHER" id="PTHR33517:SF3">
    <property type="entry name" value="PROTEIN FAM170A"/>
    <property type="match status" value="1"/>
</dbReference>